<evidence type="ECO:0000313" key="1">
    <source>
        <dbReference type="EnsemblMetazoa" id="AAEL007780-PA"/>
    </source>
</evidence>
<dbReference type="OrthoDB" id="7756109at2759"/>
<gene>
    <name evidence="1" type="primary">5569630</name>
</gene>
<dbReference type="InParanoid" id="A0A1S4FHJ3"/>
<proteinExistence type="predicted"/>
<sequence length="275" mass="30087">MKTFLILSLLVTALISSVLAVDWYAFTQANYAAVQNGLAQINDAATQMNQSIIQQQNRVQNAMDDMDSYIRKSLVALWIQHSNLNLSGDQLQSTLNSISKASNYKDHVSYIAEDYKQSVTSNVMVPAQSIVQSILNAMMTFYANQWQSCAQQYASQLVQPRLSVGRLQQCILVALPYFESVANTTLSMFDYGKSGVDTLLSMLDLCAPSSTNCVSKFFNDLPSLLNNVVNAVSFLSGIPSAIIQPGKPAVQECVALITADIQQTLQGLVNKTTSC</sequence>
<organism evidence="1 2">
    <name type="scientific">Aedes aegypti</name>
    <name type="common">Yellowfever mosquito</name>
    <name type="synonym">Culex aegypti</name>
    <dbReference type="NCBI Taxonomy" id="7159"/>
    <lineage>
        <taxon>Eukaryota</taxon>
        <taxon>Metazoa</taxon>
        <taxon>Ecdysozoa</taxon>
        <taxon>Arthropoda</taxon>
        <taxon>Hexapoda</taxon>
        <taxon>Insecta</taxon>
        <taxon>Pterygota</taxon>
        <taxon>Neoptera</taxon>
        <taxon>Endopterygota</taxon>
        <taxon>Diptera</taxon>
        <taxon>Nematocera</taxon>
        <taxon>Culicoidea</taxon>
        <taxon>Culicidae</taxon>
        <taxon>Culicinae</taxon>
        <taxon>Aedini</taxon>
        <taxon>Aedes</taxon>
        <taxon>Stegomyia</taxon>
    </lineage>
</organism>
<dbReference type="AlphaFoldDB" id="A0A1S4FHJ3"/>
<evidence type="ECO:0000313" key="2">
    <source>
        <dbReference type="Proteomes" id="UP000008820"/>
    </source>
</evidence>
<protein>
    <recommendedName>
        <fullName evidence="3">30.5 kDa secreted protein</fullName>
    </recommendedName>
</protein>
<dbReference type="Proteomes" id="UP000008820">
    <property type="component" value="Chromosome 3"/>
</dbReference>
<dbReference type="VEuPathDB" id="VectorBase:AAEL007780"/>
<evidence type="ECO:0008006" key="3">
    <source>
        <dbReference type="Google" id="ProtNLM"/>
    </source>
</evidence>
<dbReference type="EnsemblMetazoa" id="AAEL007780-RA">
    <property type="protein sequence ID" value="AAEL007780-PA"/>
    <property type="gene ID" value="AAEL007780"/>
</dbReference>
<reference evidence="1 2" key="1">
    <citation type="submission" date="2017-06" db="EMBL/GenBank/DDBJ databases">
        <title>Aedes aegypti genome working group (AGWG) sequencing and assembly.</title>
        <authorList>
            <consortium name="Aedes aegypti Genome Working Group (AGWG)"/>
            <person name="Matthews B.J."/>
        </authorList>
    </citation>
    <scope>NUCLEOTIDE SEQUENCE [LARGE SCALE GENOMIC DNA]</scope>
    <source>
        <strain evidence="1 2">LVP_AGWG</strain>
    </source>
</reference>
<reference evidence="1" key="2">
    <citation type="submission" date="2020-05" db="UniProtKB">
        <authorList>
            <consortium name="EnsemblMetazoa"/>
        </authorList>
    </citation>
    <scope>IDENTIFICATION</scope>
    <source>
        <strain evidence="1">LVP_AGWG</strain>
    </source>
</reference>
<name>A0A1S4FHJ3_AEDAE</name>
<keyword evidence="2" id="KW-1185">Reference proteome</keyword>
<accession>A0A1S4FHJ3</accession>